<name>A0A517SZI2_9BACT</name>
<dbReference type="RefSeq" id="WP_145275719.1">
    <property type="nucleotide sequence ID" value="NZ_CP036272.1"/>
</dbReference>
<keyword evidence="2" id="KW-1185">Reference proteome</keyword>
<reference evidence="1 2" key="1">
    <citation type="submission" date="2019-02" db="EMBL/GenBank/DDBJ databases">
        <title>Deep-cultivation of Planctomycetes and their phenomic and genomic characterization uncovers novel biology.</title>
        <authorList>
            <person name="Wiegand S."/>
            <person name="Jogler M."/>
            <person name="Boedeker C."/>
            <person name="Pinto D."/>
            <person name="Vollmers J."/>
            <person name="Rivas-Marin E."/>
            <person name="Kohn T."/>
            <person name="Peeters S.H."/>
            <person name="Heuer A."/>
            <person name="Rast P."/>
            <person name="Oberbeckmann S."/>
            <person name="Bunk B."/>
            <person name="Jeske O."/>
            <person name="Meyerdierks A."/>
            <person name="Storesund J.E."/>
            <person name="Kallscheuer N."/>
            <person name="Luecker S."/>
            <person name="Lage O.M."/>
            <person name="Pohl T."/>
            <person name="Merkel B.J."/>
            <person name="Hornburger P."/>
            <person name="Mueller R.-W."/>
            <person name="Bruemmer F."/>
            <person name="Labrenz M."/>
            <person name="Spormann A.M."/>
            <person name="Op den Camp H."/>
            <person name="Overmann J."/>
            <person name="Amann R."/>
            <person name="Jetten M.S.M."/>
            <person name="Mascher T."/>
            <person name="Medema M.H."/>
            <person name="Devos D.P."/>
            <person name="Kaster A.-K."/>
            <person name="Ovreas L."/>
            <person name="Rohde M."/>
            <person name="Galperin M.Y."/>
            <person name="Jogler C."/>
        </authorList>
    </citation>
    <scope>NUCLEOTIDE SEQUENCE [LARGE SCALE GENOMIC DNA]</scope>
    <source>
        <strain evidence="1 2">SV_7m_r</strain>
    </source>
</reference>
<accession>A0A517SZI2</accession>
<proteinExistence type="predicted"/>
<dbReference type="AlphaFoldDB" id="A0A517SZI2"/>
<gene>
    <name evidence="1" type="ORF">SV7mr_41020</name>
</gene>
<evidence type="ECO:0000313" key="2">
    <source>
        <dbReference type="Proteomes" id="UP000315003"/>
    </source>
</evidence>
<sequence length="183" mass="20155">MLSQSSSHALRLTILEHVLQRPQSLDRSPGSVACGTVHWDWCFEMPAQVVTHSADHRLWTWASDPVSDLPALAGGTSSLIVPCCRLPNHRTRYLDYEGEISGQRGSVRALARRRFTIAEAVGLEPDEAQSQRFMLRVLLIDSADDGPANALLSGLTELIVRDASGPEFACEKEGHRTGEILLR</sequence>
<evidence type="ECO:0000313" key="1">
    <source>
        <dbReference type="EMBL" id="QDT61565.1"/>
    </source>
</evidence>
<organism evidence="1 2">
    <name type="scientific">Stieleria bergensis</name>
    <dbReference type="NCBI Taxonomy" id="2528025"/>
    <lineage>
        <taxon>Bacteria</taxon>
        <taxon>Pseudomonadati</taxon>
        <taxon>Planctomycetota</taxon>
        <taxon>Planctomycetia</taxon>
        <taxon>Pirellulales</taxon>
        <taxon>Pirellulaceae</taxon>
        <taxon>Stieleria</taxon>
    </lineage>
</organism>
<dbReference type="Proteomes" id="UP000315003">
    <property type="component" value="Chromosome"/>
</dbReference>
<protein>
    <submittedName>
        <fullName evidence="1">Uncharacterized protein</fullName>
    </submittedName>
</protein>
<dbReference type="EMBL" id="CP036272">
    <property type="protein sequence ID" value="QDT61565.1"/>
    <property type="molecule type" value="Genomic_DNA"/>
</dbReference>
<dbReference type="OrthoDB" id="288736at2"/>